<feature type="region of interest" description="Disordered" evidence="5">
    <location>
        <begin position="222"/>
        <end position="307"/>
    </location>
</feature>
<dbReference type="OrthoDB" id="756206at2759"/>
<sequence length="733" mass="80078">MAHKKEPPFFNNDHLGAVPYKLAFYETMELFIETLTGTCFELRVSPFETVISVKAKIQRLEGIPVAQQHLIWNNLELEDEYCLHDYNIAEGCTLKLVLAMRGGPINTRRVTVDNSLKEMAEYMEASREEVWEKALPNKQVTFLVYREGDQLNFFRVVDRGDGTLTPVSESISGGSVYNVYAEEDEEEEEEEADGLVMGQQAMENSITMTKMKLLKAKMENMNLSKKPKKSAKLKPRPPVGPRACSTSVTPGRHHRLVRVHPQGGQSHAATTHLPPIEDQQQPSDPAPSSSYSAAGSAHTPLSSFPDRASTGQALPLFARSNCYMLQGEKPPVWEYPGSKVRPPSKVSRLDVGSSKLVTGCVYPPLSLYPRRAPPDGSVDDSDLKGNRMALLNEMALPDKQKLLPLSDLLQEPLSLDLPVQKEGTLDSLRAGAEQLPAAPLLAQAVGSTWGEHVSDGARLSALHLPTEPSSSSSPSSHRLLQPFDFTGASLRPSPPHRRLVPDDRSNPLSSPLPPHTPSPAAQFVGPKMDVHGKRPSVLSRSEARDITMMANKASKESLGSVSSAELLASLARRGGGREGPSVPSGPRVLERLERICGPDHQLQARLQASLQELHQDLLKRICPPQGPAASHTSANGLGASGPSSTVRRLGPPTYHLPPVKPPLSSKKKSSKHCFFCGKKTGLATSYECRCGSNFCASHRYAEAHDCTYDYKTAGRRFLQETNPIISAPKLPKI</sequence>
<dbReference type="SUPFAM" id="SSF118310">
    <property type="entry name" value="AN1-like Zinc finger"/>
    <property type="match status" value="1"/>
</dbReference>
<reference evidence="9" key="1">
    <citation type="submission" date="2025-08" db="UniProtKB">
        <authorList>
            <consortium name="RefSeq"/>
        </authorList>
    </citation>
    <scope>IDENTIFICATION</scope>
</reference>
<dbReference type="InterPro" id="IPR000626">
    <property type="entry name" value="Ubiquitin-like_dom"/>
</dbReference>
<dbReference type="KEGG" id="char:105909581"/>
<dbReference type="PRINTS" id="PR00348">
    <property type="entry name" value="UBIQUITIN"/>
</dbReference>
<feature type="compositionally biased region" description="Low complexity" evidence="5">
    <location>
        <begin position="279"/>
        <end position="297"/>
    </location>
</feature>
<dbReference type="AlphaFoldDB" id="A0A6P3WAN0"/>
<evidence type="ECO:0000256" key="3">
    <source>
        <dbReference type="ARBA" id="ARBA00022833"/>
    </source>
</evidence>
<keyword evidence="2 4" id="KW-0863">Zinc-finger</keyword>
<feature type="domain" description="AN1-type" evidence="7">
    <location>
        <begin position="667"/>
        <end position="714"/>
    </location>
</feature>
<gene>
    <name evidence="9" type="primary">zfand4</name>
</gene>
<dbReference type="Proteomes" id="UP000515152">
    <property type="component" value="Chromosome 13"/>
</dbReference>
<feature type="region of interest" description="Disordered" evidence="5">
    <location>
        <begin position="622"/>
        <end position="666"/>
    </location>
</feature>
<dbReference type="Gene3D" id="3.10.20.90">
    <property type="entry name" value="Phosphatidylinositol 3-kinase Catalytic Subunit, Chain A, domain 1"/>
    <property type="match status" value="1"/>
</dbReference>
<dbReference type="SUPFAM" id="SSF54236">
    <property type="entry name" value="Ubiquitin-like"/>
    <property type="match status" value="1"/>
</dbReference>
<dbReference type="GO" id="GO:0008270">
    <property type="term" value="F:zinc ion binding"/>
    <property type="evidence" value="ECO:0007669"/>
    <property type="project" value="UniProtKB-KW"/>
</dbReference>
<dbReference type="Pfam" id="PF00240">
    <property type="entry name" value="ubiquitin"/>
    <property type="match status" value="1"/>
</dbReference>
<dbReference type="CDD" id="cd01802">
    <property type="entry name" value="Ubl_ZFAND4"/>
    <property type="match status" value="1"/>
</dbReference>
<dbReference type="InterPro" id="IPR053061">
    <property type="entry name" value="AN1-type_zinc_finger"/>
</dbReference>
<feature type="compositionally biased region" description="Polar residues" evidence="5">
    <location>
        <begin position="630"/>
        <end position="646"/>
    </location>
</feature>
<evidence type="ECO:0000313" key="9">
    <source>
        <dbReference type="RefSeq" id="XP_012693677.1"/>
    </source>
</evidence>
<dbReference type="InterPro" id="IPR000058">
    <property type="entry name" value="Znf_AN1"/>
</dbReference>
<dbReference type="InterPro" id="IPR035896">
    <property type="entry name" value="AN1-like_Znf"/>
</dbReference>
<evidence type="ECO:0000256" key="5">
    <source>
        <dbReference type="SAM" id="MobiDB-lite"/>
    </source>
</evidence>
<keyword evidence="1" id="KW-0479">Metal-binding</keyword>
<dbReference type="PANTHER" id="PTHR46728">
    <property type="entry name" value="AN1-TYPE ZINC FINGER PROTEIN 4"/>
    <property type="match status" value="1"/>
</dbReference>
<dbReference type="SMART" id="SM00213">
    <property type="entry name" value="UBQ"/>
    <property type="match status" value="1"/>
</dbReference>
<keyword evidence="3" id="KW-0862">Zinc</keyword>
<name>A0A6P3WAN0_CLUHA</name>
<dbReference type="PANTHER" id="PTHR46728:SF1">
    <property type="entry name" value="AN1-TYPE ZINC FINGER PROTEIN 4"/>
    <property type="match status" value="1"/>
</dbReference>
<evidence type="ECO:0000259" key="7">
    <source>
        <dbReference type="PROSITE" id="PS51039"/>
    </source>
</evidence>
<feature type="domain" description="Ubiquitin-like" evidence="6">
    <location>
        <begin position="28"/>
        <end position="103"/>
    </location>
</feature>
<dbReference type="RefSeq" id="XP_012693677.1">
    <property type="nucleotide sequence ID" value="XM_012838223.3"/>
</dbReference>
<dbReference type="InterPro" id="IPR029071">
    <property type="entry name" value="Ubiquitin-like_domsf"/>
</dbReference>
<keyword evidence="8" id="KW-1185">Reference proteome</keyword>
<evidence type="ECO:0000256" key="2">
    <source>
        <dbReference type="ARBA" id="ARBA00022771"/>
    </source>
</evidence>
<evidence type="ECO:0000259" key="6">
    <source>
        <dbReference type="PROSITE" id="PS50053"/>
    </source>
</evidence>
<protein>
    <submittedName>
        <fullName evidence="9">AN1-type zinc finger protein 4</fullName>
    </submittedName>
</protein>
<evidence type="ECO:0000256" key="1">
    <source>
        <dbReference type="ARBA" id="ARBA00022723"/>
    </source>
</evidence>
<proteinExistence type="predicted"/>
<dbReference type="Gene3D" id="4.10.1110.10">
    <property type="entry name" value="AN1-like Zinc finger"/>
    <property type="match status" value="1"/>
</dbReference>
<dbReference type="CTD" id="93550"/>
<organism evidence="8 9">
    <name type="scientific">Clupea harengus</name>
    <name type="common">Atlantic herring</name>
    <dbReference type="NCBI Taxonomy" id="7950"/>
    <lineage>
        <taxon>Eukaryota</taxon>
        <taxon>Metazoa</taxon>
        <taxon>Chordata</taxon>
        <taxon>Craniata</taxon>
        <taxon>Vertebrata</taxon>
        <taxon>Euteleostomi</taxon>
        <taxon>Actinopterygii</taxon>
        <taxon>Neopterygii</taxon>
        <taxon>Teleostei</taxon>
        <taxon>Clupei</taxon>
        <taxon>Clupeiformes</taxon>
        <taxon>Clupeoidei</taxon>
        <taxon>Clupeidae</taxon>
        <taxon>Clupea</taxon>
    </lineage>
</organism>
<dbReference type="GeneID" id="105909581"/>
<accession>A0A6P3WAN0</accession>
<dbReference type="SMART" id="SM00154">
    <property type="entry name" value="ZnF_AN1"/>
    <property type="match status" value="1"/>
</dbReference>
<feature type="compositionally biased region" description="Basic residues" evidence="5">
    <location>
        <begin position="225"/>
        <end position="235"/>
    </location>
</feature>
<dbReference type="Pfam" id="PF01428">
    <property type="entry name" value="zf-AN1"/>
    <property type="match status" value="1"/>
</dbReference>
<evidence type="ECO:0000256" key="4">
    <source>
        <dbReference type="PROSITE-ProRule" id="PRU00449"/>
    </source>
</evidence>
<evidence type="ECO:0000313" key="8">
    <source>
        <dbReference type="Proteomes" id="UP000515152"/>
    </source>
</evidence>
<dbReference type="InterPro" id="IPR019956">
    <property type="entry name" value="Ubiquitin_dom"/>
</dbReference>
<dbReference type="PROSITE" id="PS50053">
    <property type="entry name" value="UBIQUITIN_2"/>
    <property type="match status" value="1"/>
</dbReference>
<feature type="region of interest" description="Disordered" evidence="5">
    <location>
        <begin position="485"/>
        <end position="539"/>
    </location>
</feature>
<dbReference type="PROSITE" id="PS51039">
    <property type="entry name" value="ZF_AN1"/>
    <property type="match status" value="1"/>
</dbReference>